<evidence type="ECO:0000313" key="3">
    <source>
        <dbReference type="Proteomes" id="UP001341840"/>
    </source>
</evidence>
<dbReference type="EMBL" id="JASCZI010151036">
    <property type="protein sequence ID" value="MED6167174.1"/>
    <property type="molecule type" value="Genomic_DNA"/>
</dbReference>
<name>A0ABU6V245_9FABA</name>
<gene>
    <name evidence="2" type="ORF">PIB30_000426</name>
</gene>
<protein>
    <submittedName>
        <fullName evidence="2">Uncharacterized protein</fullName>
    </submittedName>
</protein>
<keyword evidence="3" id="KW-1185">Reference proteome</keyword>
<keyword evidence="1" id="KW-0175">Coiled coil</keyword>
<reference evidence="2 3" key="1">
    <citation type="journal article" date="2023" name="Plants (Basel)">
        <title>Bridging the Gap: Combining Genomics and Transcriptomics Approaches to Understand Stylosanthes scabra, an Orphan Legume from the Brazilian Caatinga.</title>
        <authorList>
            <person name="Ferreira-Neto J.R.C."/>
            <person name="da Silva M.D."/>
            <person name="Binneck E."/>
            <person name="de Melo N.F."/>
            <person name="da Silva R.H."/>
            <person name="de Melo A.L.T.M."/>
            <person name="Pandolfi V."/>
            <person name="Bustamante F.O."/>
            <person name="Brasileiro-Vidal A.C."/>
            <person name="Benko-Iseppon A.M."/>
        </authorList>
    </citation>
    <scope>NUCLEOTIDE SEQUENCE [LARGE SCALE GENOMIC DNA]</scope>
    <source>
        <tissue evidence="2">Leaves</tissue>
    </source>
</reference>
<comment type="caution">
    <text evidence="2">The sequence shown here is derived from an EMBL/GenBank/DDBJ whole genome shotgun (WGS) entry which is preliminary data.</text>
</comment>
<dbReference type="Proteomes" id="UP001341840">
    <property type="component" value="Unassembled WGS sequence"/>
</dbReference>
<accession>A0ABU6V245</accession>
<organism evidence="2 3">
    <name type="scientific">Stylosanthes scabra</name>
    <dbReference type="NCBI Taxonomy" id="79078"/>
    <lineage>
        <taxon>Eukaryota</taxon>
        <taxon>Viridiplantae</taxon>
        <taxon>Streptophyta</taxon>
        <taxon>Embryophyta</taxon>
        <taxon>Tracheophyta</taxon>
        <taxon>Spermatophyta</taxon>
        <taxon>Magnoliopsida</taxon>
        <taxon>eudicotyledons</taxon>
        <taxon>Gunneridae</taxon>
        <taxon>Pentapetalae</taxon>
        <taxon>rosids</taxon>
        <taxon>fabids</taxon>
        <taxon>Fabales</taxon>
        <taxon>Fabaceae</taxon>
        <taxon>Papilionoideae</taxon>
        <taxon>50 kb inversion clade</taxon>
        <taxon>dalbergioids sensu lato</taxon>
        <taxon>Dalbergieae</taxon>
        <taxon>Pterocarpus clade</taxon>
        <taxon>Stylosanthes</taxon>
    </lineage>
</organism>
<evidence type="ECO:0000313" key="2">
    <source>
        <dbReference type="EMBL" id="MED6167174.1"/>
    </source>
</evidence>
<sequence>MAKKRKKREKEEADKKNWRLKIQTAKSKKDKKKKALSTLEKRKGIRKVEGLNPKKMKIEGEKIRMNQKKKKREKAEAENDETRIRWSSLRELFRKLKGLKRCLRQKKGANAHLVKNNSKWK</sequence>
<proteinExistence type="predicted"/>
<evidence type="ECO:0000256" key="1">
    <source>
        <dbReference type="SAM" id="Coils"/>
    </source>
</evidence>
<feature type="coiled-coil region" evidence="1">
    <location>
        <begin position="1"/>
        <end position="85"/>
    </location>
</feature>